<dbReference type="Pfam" id="PF07980">
    <property type="entry name" value="SusD_RagB"/>
    <property type="match status" value="1"/>
</dbReference>
<organism evidence="7 8">
    <name type="scientific">Chitinophaga parva</name>
    <dbReference type="NCBI Taxonomy" id="2169414"/>
    <lineage>
        <taxon>Bacteria</taxon>
        <taxon>Pseudomonadati</taxon>
        <taxon>Bacteroidota</taxon>
        <taxon>Chitinophagia</taxon>
        <taxon>Chitinophagales</taxon>
        <taxon>Chitinophagaceae</taxon>
        <taxon>Chitinophaga</taxon>
    </lineage>
</organism>
<dbReference type="AlphaFoldDB" id="A0A2T7BJN3"/>
<proteinExistence type="inferred from homology"/>
<comment type="caution">
    <text evidence="7">The sequence shown here is derived from an EMBL/GenBank/DDBJ whole genome shotgun (WGS) entry which is preliminary data.</text>
</comment>
<reference evidence="7 8" key="1">
    <citation type="submission" date="2018-04" db="EMBL/GenBank/DDBJ databases">
        <title>Chitinophaga fuyangensis sp. nov., isolated from soil in a chemical factory.</title>
        <authorList>
            <person name="Chen K."/>
        </authorList>
    </citation>
    <scope>NUCLEOTIDE SEQUENCE [LARGE SCALE GENOMIC DNA]</scope>
    <source>
        <strain evidence="7 8">LY-1</strain>
    </source>
</reference>
<comment type="similarity">
    <text evidence="2">Belongs to the SusD family.</text>
</comment>
<keyword evidence="8" id="KW-1185">Reference proteome</keyword>
<dbReference type="OrthoDB" id="5694214at2"/>
<accession>A0A2T7BJN3</accession>
<keyword evidence="5" id="KW-0998">Cell outer membrane</keyword>
<keyword evidence="4" id="KW-0472">Membrane</keyword>
<evidence type="ECO:0000313" key="7">
    <source>
        <dbReference type="EMBL" id="PUZ26488.1"/>
    </source>
</evidence>
<protein>
    <submittedName>
        <fullName evidence="7">RagB/SusD family nutrient uptake outer membrane protein</fullName>
    </submittedName>
</protein>
<keyword evidence="3" id="KW-0732">Signal</keyword>
<dbReference type="EMBL" id="QCYK01000002">
    <property type="protein sequence ID" value="PUZ26488.1"/>
    <property type="molecule type" value="Genomic_DNA"/>
</dbReference>
<evidence type="ECO:0000256" key="1">
    <source>
        <dbReference type="ARBA" id="ARBA00004442"/>
    </source>
</evidence>
<dbReference type="Pfam" id="PF12771">
    <property type="entry name" value="SusD-like_2"/>
    <property type="match status" value="1"/>
</dbReference>
<dbReference type="InterPro" id="IPR011990">
    <property type="entry name" value="TPR-like_helical_dom_sf"/>
</dbReference>
<dbReference type="InterPro" id="IPR041662">
    <property type="entry name" value="SusD-like_2"/>
</dbReference>
<sequence length="585" mass="64989">MLSGAALLAACTKALDQQPQASATNAAVFGSEAGLKLYTTSLYDILPDINTPFRTDCNLSDFGAVTTVPDFIRTGVYTPQSEAADNWNWKPLRNVNYFIVNNVNPAIPQATRDNYTAIARFFRAFFYFEKVKRYGDVPWISHPLAVDDSLLYAKRDSRVLVMDSVIADLDWAASHIIAGEDATRSTITQNVILGFKSRVCLFEGTFRKYRGDALPGSTDLLTQAAAAAKAVMDGGKYSLNQGTLAYRNLFISPAPVSSEVMLANVASSTLGKYNDANWFYTSATYGNRFSFTRDFINTYLMTDGTPFTSIAGHDTMTLAHETQNRDLRLAQTIRTPGYTRINSGKVQAAPPVFSYTYTAYQPIKWCLDDMTYDAGANNTNSIPVMRYAEILLNYAEAMDELNQMSATIWQQTIGALRTRAGIANANAMPTVIDPYMQSTYYPDVTKATTMEIRRERAIELALEGFRWMDLTRWAHGDLLLKKWNGMYVPALNVPMDLNADGVMDVCFYKDTAPANPVAGVTYVNVGATVGGVANPQRLSNDTYGELHWQDATSRTFQPFMYVYPLPLTALQLNTNLTQNEGWDKL</sequence>
<evidence type="ECO:0000256" key="3">
    <source>
        <dbReference type="ARBA" id="ARBA00022729"/>
    </source>
</evidence>
<dbReference type="Gene3D" id="1.25.40.390">
    <property type="match status" value="1"/>
</dbReference>
<evidence type="ECO:0000259" key="6">
    <source>
        <dbReference type="Pfam" id="PF07980"/>
    </source>
</evidence>
<dbReference type="SUPFAM" id="SSF48452">
    <property type="entry name" value="TPR-like"/>
    <property type="match status" value="1"/>
</dbReference>
<gene>
    <name evidence="7" type="ORF">DCC81_19020</name>
</gene>
<evidence type="ECO:0000256" key="2">
    <source>
        <dbReference type="ARBA" id="ARBA00006275"/>
    </source>
</evidence>
<evidence type="ECO:0000256" key="4">
    <source>
        <dbReference type="ARBA" id="ARBA00023136"/>
    </source>
</evidence>
<dbReference type="GO" id="GO:0009279">
    <property type="term" value="C:cell outer membrane"/>
    <property type="evidence" value="ECO:0007669"/>
    <property type="project" value="UniProtKB-SubCell"/>
</dbReference>
<evidence type="ECO:0000313" key="8">
    <source>
        <dbReference type="Proteomes" id="UP000244450"/>
    </source>
</evidence>
<dbReference type="Proteomes" id="UP000244450">
    <property type="component" value="Unassembled WGS sequence"/>
</dbReference>
<feature type="domain" description="RagB/SusD" evidence="6">
    <location>
        <begin position="285"/>
        <end position="582"/>
    </location>
</feature>
<comment type="subcellular location">
    <subcellularLocation>
        <location evidence="1">Cell outer membrane</location>
    </subcellularLocation>
</comment>
<evidence type="ECO:0000256" key="5">
    <source>
        <dbReference type="ARBA" id="ARBA00023237"/>
    </source>
</evidence>
<dbReference type="InterPro" id="IPR012944">
    <property type="entry name" value="SusD_RagB_dom"/>
</dbReference>
<name>A0A2T7BJN3_9BACT</name>